<reference evidence="1 2" key="1">
    <citation type="submission" date="2019-07" db="EMBL/GenBank/DDBJ databases">
        <title>Whole genome shotgun sequence of Cellulomonas persica NBRC 101101.</title>
        <authorList>
            <person name="Hosoyama A."/>
            <person name="Uohara A."/>
            <person name="Ohji S."/>
            <person name="Ichikawa N."/>
        </authorList>
    </citation>
    <scope>NUCLEOTIDE SEQUENCE [LARGE SCALE GENOMIC DNA]</scope>
    <source>
        <strain evidence="1 2">NBRC 101101</strain>
    </source>
</reference>
<protein>
    <submittedName>
        <fullName evidence="1">Uncharacterized protein</fullName>
    </submittedName>
</protein>
<gene>
    <name evidence="1" type="ORF">CPE01_23310</name>
</gene>
<dbReference type="AlphaFoldDB" id="A0A510UVA5"/>
<evidence type="ECO:0000313" key="2">
    <source>
        <dbReference type="Proteomes" id="UP000321386"/>
    </source>
</evidence>
<organism evidence="1 2">
    <name type="scientific">Cellulomonas persica</name>
    <dbReference type="NCBI Taxonomy" id="76861"/>
    <lineage>
        <taxon>Bacteria</taxon>
        <taxon>Bacillati</taxon>
        <taxon>Actinomycetota</taxon>
        <taxon>Actinomycetes</taxon>
        <taxon>Micrococcales</taxon>
        <taxon>Cellulomonadaceae</taxon>
        <taxon>Cellulomonas</taxon>
    </lineage>
</organism>
<dbReference type="Proteomes" id="UP000321386">
    <property type="component" value="Unassembled WGS sequence"/>
</dbReference>
<sequence>MPVLREQQHAVLVVERDHRDRPGVRHVLPHHLGLAQVDDVARDVPDAACVDDLVLEDLVTGRDVSRRVERPGVRAGQLSS</sequence>
<keyword evidence="2" id="KW-1185">Reference proteome</keyword>
<accession>A0A510UVA5</accession>
<evidence type="ECO:0000313" key="1">
    <source>
        <dbReference type="EMBL" id="GEK18598.1"/>
    </source>
</evidence>
<comment type="caution">
    <text evidence="1">The sequence shown here is derived from an EMBL/GenBank/DDBJ whole genome shotgun (WGS) entry which is preliminary data.</text>
</comment>
<name>A0A510UVA5_9CELL</name>
<proteinExistence type="predicted"/>
<dbReference type="EMBL" id="BJUA01000011">
    <property type="protein sequence ID" value="GEK18598.1"/>
    <property type="molecule type" value="Genomic_DNA"/>
</dbReference>